<name>A0ABP9J9T9_9ACTN</name>
<accession>A0ABP9J9T9</accession>
<evidence type="ECO:0000313" key="3">
    <source>
        <dbReference type="Proteomes" id="UP001501759"/>
    </source>
</evidence>
<keyword evidence="3" id="KW-1185">Reference proteome</keyword>
<comment type="caution">
    <text evidence="2">The sequence shown here is derived from an EMBL/GenBank/DDBJ whole genome shotgun (WGS) entry which is preliminary data.</text>
</comment>
<sequence>MVLRYGAKSGLSPSRRTTSTQNTAGVPGTAEAFDDLGNFGASTATTDLNRDGCTDKFRTSIRAGT</sequence>
<protein>
    <submittedName>
        <fullName evidence="2">Uncharacterized protein</fullName>
    </submittedName>
</protein>
<organism evidence="2 3">
    <name type="scientific">Streptomyces siamensis</name>
    <dbReference type="NCBI Taxonomy" id="1274986"/>
    <lineage>
        <taxon>Bacteria</taxon>
        <taxon>Bacillati</taxon>
        <taxon>Actinomycetota</taxon>
        <taxon>Actinomycetes</taxon>
        <taxon>Kitasatosporales</taxon>
        <taxon>Streptomycetaceae</taxon>
        <taxon>Streptomyces</taxon>
    </lineage>
</organism>
<evidence type="ECO:0000256" key="1">
    <source>
        <dbReference type="SAM" id="MobiDB-lite"/>
    </source>
</evidence>
<evidence type="ECO:0000313" key="2">
    <source>
        <dbReference type="EMBL" id="GAA5023484.1"/>
    </source>
</evidence>
<dbReference type="EMBL" id="BAABKB010000023">
    <property type="protein sequence ID" value="GAA5023484.1"/>
    <property type="molecule type" value="Genomic_DNA"/>
</dbReference>
<proteinExistence type="predicted"/>
<dbReference type="Proteomes" id="UP001501759">
    <property type="component" value="Unassembled WGS sequence"/>
</dbReference>
<gene>
    <name evidence="2" type="ORF">GCM10023335_56280</name>
</gene>
<reference evidence="3" key="1">
    <citation type="journal article" date="2019" name="Int. J. Syst. Evol. Microbiol.">
        <title>The Global Catalogue of Microorganisms (GCM) 10K type strain sequencing project: providing services to taxonomists for standard genome sequencing and annotation.</title>
        <authorList>
            <consortium name="The Broad Institute Genomics Platform"/>
            <consortium name="The Broad Institute Genome Sequencing Center for Infectious Disease"/>
            <person name="Wu L."/>
            <person name="Ma J."/>
        </authorList>
    </citation>
    <scope>NUCLEOTIDE SEQUENCE [LARGE SCALE GENOMIC DNA]</scope>
    <source>
        <strain evidence="3">JCM 18409</strain>
    </source>
</reference>
<feature type="compositionally biased region" description="Polar residues" evidence="1">
    <location>
        <begin position="11"/>
        <end position="24"/>
    </location>
</feature>
<feature type="region of interest" description="Disordered" evidence="1">
    <location>
        <begin position="1"/>
        <end position="28"/>
    </location>
</feature>